<evidence type="ECO:0000313" key="1">
    <source>
        <dbReference type="EMBL" id="TCK26949.1"/>
    </source>
</evidence>
<dbReference type="RefSeq" id="WP_132424964.1">
    <property type="nucleotide sequence ID" value="NZ_SMFZ01000001.1"/>
</dbReference>
<dbReference type="SUPFAM" id="SSF55961">
    <property type="entry name" value="Bet v1-like"/>
    <property type="match status" value="1"/>
</dbReference>
<proteinExistence type="predicted"/>
<gene>
    <name evidence="1" type="ORF">EV378_2795</name>
</gene>
<dbReference type="OrthoDB" id="5178774at2"/>
<reference evidence="1 2" key="1">
    <citation type="submission" date="2019-03" db="EMBL/GenBank/DDBJ databases">
        <title>Sequencing the genomes of 1000 actinobacteria strains.</title>
        <authorList>
            <person name="Klenk H.-P."/>
        </authorList>
    </citation>
    <scope>NUCLEOTIDE SEQUENCE [LARGE SCALE GENOMIC DNA]</scope>
    <source>
        <strain evidence="1 2">DSM 44969</strain>
    </source>
</reference>
<keyword evidence="2" id="KW-1185">Reference proteome</keyword>
<evidence type="ECO:0000313" key="2">
    <source>
        <dbReference type="Proteomes" id="UP000295560"/>
    </source>
</evidence>
<organism evidence="1 2">
    <name type="scientific">Pseudonocardia endophytica</name>
    <dbReference type="NCBI Taxonomy" id="401976"/>
    <lineage>
        <taxon>Bacteria</taxon>
        <taxon>Bacillati</taxon>
        <taxon>Actinomycetota</taxon>
        <taxon>Actinomycetes</taxon>
        <taxon>Pseudonocardiales</taxon>
        <taxon>Pseudonocardiaceae</taxon>
        <taxon>Pseudonocardia</taxon>
    </lineage>
</organism>
<accession>A0A4R1I354</accession>
<protein>
    <submittedName>
        <fullName evidence="1">Uncharacterized protein DUF2505</fullName>
    </submittedName>
</protein>
<dbReference type="EMBL" id="SMFZ01000001">
    <property type="protein sequence ID" value="TCK26949.1"/>
    <property type="molecule type" value="Genomic_DNA"/>
</dbReference>
<dbReference type="Proteomes" id="UP000295560">
    <property type="component" value="Unassembled WGS sequence"/>
</dbReference>
<dbReference type="InterPro" id="IPR019639">
    <property type="entry name" value="DUF2505"/>
</dbReference>
<sequence>MPRSLDYRATSEHPAERVYTTMVDRDVIAKRLVQMGGPGAEIQEYETTGDGGVTYTLQHGIDATDLPDMVTKLLPGGRVVIKRTENWAPADGGYSGTGKVSIAGTPATAKATMRLDDGGAGSELVIDVQVTVKVPIVGAKVEEAVAEQIRSLLAAETEFTLEQIS</sequence>
<dbReference type="AlphaFoldDB" id="A0A4R1I354"/>
<dbReference type="Pfam" id="PF10698">
    <property type="entry name" value="DUF2505"/>
    <property type="match status" value="1"/>
</dbReference>
<name>A0A4R1I354_PSEEN</name>
<comment type="caution">
    <text evidence="1">The sequence shown here is derived from an EMBL/GenBank/DDBJ whole genome shotgun (WGS) entry which is preliminary data.</text>
</comment>